<dbReference type="AlphaFoldDB" id="A0A1E4TA15"/>
<feature type="coiled-coil region" evidence="17">
    <location>
        <begin position="13"/>
        <end position="40"/>
    </location>
</feature>
<keyword evidence="14" id="KW-0131">Cell cycle</keyword>
<keyword evidence="6" id="KW-0158">Chromosome</keyword>
<reference evidence="19" key="1">
    <citation type="submission" date="2016-02" db="EMBL/GenBank/DDBJ databases">
        <title>Comparative genomics of biotechnologically important yeasts.</title>
        <authorList>
            <consortium name="DOE Joint Genome Institute"/>
            <person name="Riley R."/>
            <person name="Haridas S."/>
            <person name="Wolfe K.H."/>
            <person name="Lopes M.R."/>
            <person name="Hittinger C.T."/>
            <person name="Goker M."/>
            <person name="Salamov A."/>
            <person name="Wisecaver J."/>
            <person name="Long T.M."/>
            <person name="Aerts A.L."/>
            <person name="Barry K."/>
            <person name="Choi C."/>
            <person name="Clum A."/>
            <person name="Coughlan A.Y."/>
            <person name="Deshpande S."/>
            <person name="Douglass A.P."/>
            <person name="Hanson S.J."/>
            <person name="Klenk H.-P."/>
            <person name="Labutti K."/>
            <person name="Lapidus A."/>
            <person name="Lindquist E."/>
            <person name="Lipzen A."/>
            <person name="Meier-Kolthoff J.P."/>
            <person name="Ohm R.A."/>
            <person name="Otillar R.P."/>
            <person name="Pangilinan J."/>
            <person name="Peng Y."/>
            <person name="Rokas A."/>
            <person name="Rosa C.A."/>
            <person name="Scheuner C."/>
            <person name="Sibirny A.A."/>
            <person name="Slot J.C."/>
            <person name="Stielow J.B."/>
            <person name="Sun H."/>
            <person name="Kurtzman C.P."/>
            <person name="Blackwell M."/>
            <person name="Jeffries T.W."/>
            <person name="Grigoriev I.V."/>
        </authorList>
    </citation>
    <scope>NUCLEOTIDE SEQUENCE [LARGE SCALE GENOMIC DNA]</scope>
    <source>
        <strain evidence="19">NRRL Y-17796</strain>
    </source>
</reference>
<evidence type="ECO:0000256" key="14">
    <source>
        <dbReference type="ARBA" id="ARBA00023306"/>
    </source>
</evidence>
<evidence type="ECO:0000256" key="7">
    <source>
        <dbReference type="ARBA" id="ARBA00022490"/>
    </source>
</evidence>
<dbReference type="EMBL" id="KV453843">
    <property type="protein sequence ID" value="ODV88617.1"/>
    <property type="molecule type" value="Genomic_DNA"/>
</dbReference>
<evidence type="ECO:0000256" key="11">
    <source>
        <dbReference type="ARBA" id="ARBA00022838"/>
    </source>
</evidence>
<protein>
    <recommendedName>
        <fullName evidence="5">DASH complex subunit DAD4</fullName>
    </recommendedName>
    <alternativeName>
        <fullName evidence="16">Outer kinetochore protein DAD4</fullName>
    </alternativeName>
</protein>
<evidence type="ECO:0000256" key="10">
    <source>
        <dbReference type="ARBA" id="ARBA00022776"/>
    </source>
</evidence>
<evidence type="ECO:0000256" key="8">
    <source>
        <dbReference type="ARBA" id="ARBA00022618"/>
    </source>
</evidence>
<evidence type="ECO:0000256" key="6">
    <source>
        <dbReference type="ARBA" id="ARBA00022454"/>
    </source>
</evidence>
<organism evidence="18 19">
    <name type="scientific">Tortispora caseinolytica NRRL Y-17796</name>
    <dbReference type="NCBI Taxonomy" id="767744"/>
    <lineage>
        <taxon>Eukaryota</taxon>
        <taxon>Fungi</taxon>
        <taxon>Dikarya</taxon>
        <taxon>Ascomycota</taxon>
        <taxon>Saccharomycotina</taxon>
        <taxon>Trigonopsidomycetes</taxon>
        <taxon>Trigonopsidales</taxon>
        <taxon>Trigonopsidaceae</taxon>
        <taxon>Tortispora</taxon>
    </lineage>
</organism>
<evidence type="ECO:0000256" key="17">
    <source>
        <dbReference type="SAM" id="Coils"/>
    </source>
</evidence>
<sequence>MENPHETVQNAILVRIASNIDKLNESLTELNRMIETINRQNLDIELTSRIWLSYMRNIQFHLESTNNLRDPV</sequence>
<comment type="subcellular location">
    <subcellularLocation>
        <location evidence="3">Chromosome</location>
        <location evidence="3">Centromere</location>
        <location evidence="3">Kinetochore</location>
    </subcellularLocation>
    <subcellularLocation>
        <location evidence="2">Cytoplasm</location>
        <location evidence="2">Cytoskeleton</location>
        <location evidence="2">Spindle</location>
    </subcellularLocation>
    <subcellularLocation>
        <location evidence="1">Nucleus</location>
    </subcellularLocation>
</comment>
<evidence type="ECO:0000256" key="12">
    <source>
        <dbReference type="ARBA" id="ARBA00023212"/>
    </source>
</evidence>
<dbReference type="GO" id="GO:0072686">
    <property type="term" value="C:mitotic spindle"/>
    <property type="evidence" value="ECO:0007669"/>
    <property type="project" value="InterPro"/>
</dbReference>
<dbReference type="PANTHER" id="PTHR28222:SF1">
    <property type="entry name" value="DASH COMPLEX SUBUNIT DAD4"/>
    <property type="match status" value="1"/>
</dbReference>
<evidence type="ECO:0000256" key="2">
    <source>
        <dbReference type="ARBA" id="ARBA00004186"/>
    </source>
</evidence>
<dbReference type="GO" id="GO:0051301">
    <property type="term" value="P:cell division"/>
    <property type="evidence" value="ECO:0007669"/>
    <property type="project" value="UniProtKB-KW"/>
</dbReference>
<evidence type="ECO:0000313" key="19">
    <source>
        <dbReference type="Proteomes" id="UP000095023"/>
    </source>
</evidence>
<gene>
    <name evidence="18" type="ORF">CANCADRAFT_52620</name>
</gene>
<dbReference type="GO" id="GO:0008608">
    <property type="term" value="P:attachment of spindle microtubules to kinetochore"/>
    <property type="evidence" value="ECO:0007669"/>
    <property type="project" value="InterPro"/>
</dbReference>
<proteinExistence type="inferred from homology"/>
<dbReference type="InterPro" id="IPR013959">
    <property type="entry name" value="DASH_Dad4"/>
</dbReference>
<keyword evidence="9" id="KW-0493">Microtubule</keyword>
<evidence type="ECO:0000256" key="13">
    <source>
        <dbReference type="ARBA" id="ARBA00023242"/>
    </source>
</evidence>
<dbReference type="OrthoDB" id="5516652at2759"/>
<dbReference type="PANTHER" id="PTHR28222">
    <property type="entry name" value="DASH COMPLEX SUBUNIT DAD4"/>
    <property type="match status" value="1"/>
</dbReference>
<keyword evidence="10" id="KW-0498">Mitosis</keyword>
<keyword evidence="8" id="KW-0132">Cell division</keyword>
<evidence type="ECO:0000313" key="18">
    <source>
        <dbReference type="EMBL" id="ODV88617.1"/>
    </source>
</evidence>
<keyword evidence="7" id="KW-0963">Cytoplasm</keyword>
<keyword evidence="19" id="KW-1185">Reference proteome</keyword>
<dbReference type="GO" id="GO:0005874">
    <property type="term" value="C:microtubule"/>
    <property type="evidence" value="ECO:0007669"/>
    <property type="project" value="UniProtKB-KW"/>
</dbReference>
<keyword evidence="11" id="KW-0995">Kinetochore</keyword>
<dbReference type="Pfam" id="PF08650">
    <property type="entry name" value="DASH_Dad4"/>
    <property type="match status" value="1"/>
</dbReference>
<evidence type="ECO:0000256" key="9">
    <source>
        <dbReference type="ARBA" id="ARBA00022701"/>
    </source>
</evidence>
<evidence type="ECO:0000256" key="1">
    <source>
        <dbReference type="ARBA" id="ARBA00004123"/>
    </source>
</evidence>
<keyword evidence="13" id="KW-0539">Nucleus</keyword>
<name>A0A1E4TA15_9ASCO</name>
<comment type="similarity">
    <text evidence="4">Belongs to the DASH complex DAD4 family.</text>
</comment>
<accession>A0A1E4TA15</accession>
<dbReference type="GO" id="GO:0042729">
    <property type="term" value="C:DASH complex"/>
    <property type="evidence" value="ECO:0007669"/>
    <property type="project" value="EnsemblFungi"/>
</dbReference>
<evidence type="ECO:0000256" key="16">
    <source>
        <dbReference type="ARBA" id="ARBA00030569"/>
    </source>
</evidence>
<evidence type="ECO:0000256" key="3">
    <source>
        <dbReference type="ARBA" id="ARBA00004629"/>
    </source>
</evidence>
<dbReference type="Proteomes" id="UP000095023">
    <property type="component" value="Unassembled WGS sequence"/>
</dbReference>
<evidence type="ECO:0000256" key="5">
    <source>
        <dbReference type="ARBA" id="ARBA00020259"/>
    </source>
</evidence>
<keyword evidence="12" id="KW-0206">Cytoskeleton</keyword>
<keyword evidence="15" id="KW-0137">Centromere</keyword>
<keyword evidence="17" id="KW-0175">Coiled coil</keyword>
<evidence type="ECO:0000256" key="15">
    <source>
        <dbReference type="ARBA" id="ARBA00023328"/>
    </source>
</evidence>
<evidence type="ECO:0000256" key="4">
    <source>
        <dbReference type="ARBA" id="ARBA00009754"/>
    </source>
</evidence>